<dbReference type="OrthoDB" id="1163945at2"/>
<dbReference type="Proteomes" id="UP000023541">
    <property type="component" value="Unassembled WGS sequence"/>
</dbReference>
<dbReference type="RefSeq" id="WP_034239555.1">
    <property type="nucleotide sequence ID" value="NZ_AQRA01000002.1"/>
</dbReference>
<name>A0A023BXI6_9FLAO</name>
<protein>
    <submittedName>
        <fullName evidence="1">Uncharacterized protein</fullName>
    </submittedName>
</protein>
<proteinExistence type="predicted"/>
<dbReference type="EMBL" id="AQRA01000002">
    <property type="protein sequence ID" value="EZH74771.1"/>
    <property type="molecule type" value="Genomic_DNA"/>
</dbReference>
<gene>
    <name evidence="1" type="ORF">ATO12_08505</name>
</gene>
<evidence type="ECO:0000313" key="1">
    <source>
        <dbReference type="EMBL" id="EZH74771.1"/>
    </source>
</evidence>
<dbReference type="STRING" id="1317122.ATO12_08505"/>
<keyword evidence="2" id="KW-1185">Reference proteome</keyword>
<sequence>MKKQILNIVKVLSKDEQKDIQGSGGSFPYPPVSECNKYVNQQSCEANPQCVWGDWTFEGNGTESCAKP</sequence>
<comment type="caution">
    <text evidence="1">The sequence shown here is derived from an EMBL/GenBank/DDBJ whole genome shotgun (WGS) entry which is preliminary data.</text>
</comment>
<accession>A0A023BXI6</accession>
<evidence type="ECO:0000313" key="2">
    <source>
        <dbReference type="Proteomes" id="UP000023541"/>
    </source>
</evidence>
<reference evidence="1 2" key="1">
    <citation type="submission" date="2014-04" db="EMBL/GenBank/DDBJ databases">
        <title>Aquimarina sp. 22II-S11-z7 Genome Sequencing.</title>
        <authorList>
            <person name="Lai Q."/>
        </authorList>
    </citation>
    <scope>NUCLEOTIDE SEQUENCE [LARGE SCALE GENOMIC DNA]</scope>
    <source>
        <strain evidence="1 2">22II-S11-z7</strain>
    </source>
</reference>
<organism evidence="1 2">
    <name type="scientific">Aquimarina atlantica</name>
    <dbReference type="NCBI Taxonomy" id="1317122"/>
    <lineage>
        <taxon>Bacteria</taxon>
        <taxon>Pseudomonadati</taxon>
        <taxon>Bacteroidota</taxon>
        <taxon>Flavobacteriia</taxon>
        <taxon>Flavobacteriales</taxon>
        <taxon>Flavobacteriaceae</taxon>
        <taxon>Aquimarina</taxon>
    </lineage>
</organism>
<dbReference type="AlphaFoldDB" id="A0A023BXI6"/>